<proteinExistence type="predicted"/>
<dbReference type="InterPro" id="IPR043502">
    <property type="entry name" value="DNA/RNA_pol_sf"/>
</dbReference>
<gene>
    <name evidence="1" type="ORF">PSH57_10945</name>
</gene>
<dbReference type="Proteomes" id="UP001230339">
    <property type="component" value="Chromosome"/>
</dbReference>
<accession>A0ABY9GJJ2</accession>
<evidence type="ECO:0000313" key="2">
    <source>
        <dbReference type="Proteomes" id="UP001230339"/>
    </source>
</evidence>
<dbReference type="EMBL" id="CP117449">
    <property type="protein sequence ID" value="WLH15595.1"/>
    <property type="molecule type" value="Genomic_DNA"/>
</dbReference>
<organism evidence="1 2">
    <name type="scientific">Pseudomonas hefeiensis</name>
    <dbReference type="NCBI Taxonomy" id="2738125"/>
    <lineage>
        <taxon>Bacteria</taxon>
        <taxon>Pseudomonadati</taxon>
        <taxon>Pseudomonadota</taxon>
        <taxon>Gammaproteobacteria</taxon>
        <taxon>Pseudomonadales</taxon>
        <taxon>Pseudomonadaceae</taxon>
        <taxon>Pseudomonas</taxon>
    </lineage>
</organism>
<evidence type="ECO:0000313" key="1">
    <source>
        <dbReference type="EMBL" id="WLH15595.1"/>
    </source>
</evidence>
<reference evidence="1 2" key="1">
    <citation type="submission" date="2023-02" db="EMBL/GenBank/DDBJ databases">
        <title>Evolution of Hrp T3SS in non-pathogenic Pseudomonas fluorescens.</title>
        <authorList>
            <person name="Liao K."/>
            <person name="Wei H."/>
            <person name="Gu Y."/>
        </authorList>
    </citation>
    <scope>NUCLEOTIDE SEQUENCE [LARGE SCALE GENOMIC DNA]</scope>
    <source>
        <strain evidence="1 2">FP205</strain>
    </source>
</reference>
<protein>
    <submittedName>
        <fullName evidence="1">Uncharacterized protein</fullName>
    </submittedName>
</protein>
<dbReference type="SUPFAM" id="SSF56672">
    <property type="entry name" value="DNA/RNA polymerases"/>
    <property type="match status" value="1"/>
</dbReference>
<keyword evidence="2" id="KW-1185">Reference proteome</keyword>
<name>A0ABY9GJJ2_9PSED</name>
<sequence length="79" mass="9140">MPPHSFGVLARKANAEWVLEGDIQGSFDNISHDWMIANIPMDKAILQKWLKAGYVYQNELFPSHAEHRKEASYPRCWPT</sequence>